<feature type="non-terminal residue" evidence="1">
    <location>
        <position position="1"/>
    </location>
</feature>
<protein>
    <submittedName>
        <fullName evidence="1">Uncharacterized protein</fullName>
    </submittedName>
</protein>
<sequence>TRDVASGTASQTTASNGVGTVTFIGKTDLDIIVTNLLVQNTRMIKPQISASSKIATSPIRASFIGICHTGQRTKLQNVSGFKHVSSYAKDDAMKDEFGSTDDIRWLLSTNATRASTTTGYQNLIFGQEFFGTVKITGNSASAPLIFTPKDKVGSPLQRFTTLGWLQNFAAQILNDNFGHVLVTTV</sequence>
<dbReference type="NCBIfam" id="TIGR04387">
    <property type="entry name" value="capsid_maj_N4"/>
    <property type="match status" value="1"/>
</dbReference>
<accession>A0A0F8Z254</accession>
<gene>
    <name evidence="1" type="ORF">LCGC14_3023860</name>
</gene>
<dbReference type="EMBL" id="LAZR01062944">
    <property type="protein sequence ID" value="KKK60489.1"/>
    <property type="molecule type" value="Genomic_DNA"/>
</dbReference>
<dbReference type="AlphaFoldDB" id="A0A0F8Z254"/>
<organism evidence="1">
    <name type="scientific">marine sediment metagenome</name>
    <dbReference type="NCBI Taxonomy" id="412755"/>
    <lineage>
        <taxon>unclassified sequences</taxon>
        <taxon>metagenomes</taxon>
        <taxon>ecological metagenomes</taxon>
    </lineage>
</organism>
<reference evidence="1" key="1">
    <citation type="journal article" date="2015" name="Nature">
        <title>Complex archaea that bridge the gap between prokaryotes and eukaryotes.</title>
        <authorList>
            <person name="Spang A."/>
            <person name="Saw J.H."/>
            <person name="Jorgensen S.L."/>
            <person name="Zaremba-Niedzwiedzka K."/>
            <person name="Martijn J."/>
            <person name="Lind A.E."/>
            <person name="van Eijk R."/>
            <person name="Schleper C."/>
            <person name="Guy L."/>
            <person name="Ettema T.J."/>
        </authorList>
    </citation>
    <scope>NUCLEOTIDE SEQUENCE</scope>
</reference>
<comment type="caution">
    <text evidence="1">The sequence shown here is derived from an EMBL/GenBank/DDBJ whole genome shotgun (WGS) entry which is preliminary data.</text>
</comment>
<proteinExistence type="predicted"/>
<evidence type="ECO:0000313" key="1">
    <source>
        <dbReference type="EMBL" id="KKK60489.1"/>
    </source>
</evidence>
<name>A0A0F8Z254_9ZZZZ</name>